<proteinExistence type="predicted"/>
<dbReference type="HOGENOM" id="CLU_1393220_0_0_1"/>
<dbReference type="AlphaFoldDB" id="U9UK04"/>
<name>U9UK04_RHIID</name>
<dbReference type="VEuPathDB" id="FungiDB:RhiirFUN_019225"/>
<feature type="region of interest" description="Disordered" evidence="1">
    <location>
        <begin position="138"/>
        <end position="160"/>
    </location>
</feature>
<protein>
    <submittedName>
        <fullName evidence="2">Uncharacterized protein</fullName>
    </submittedName>
</protein>
<accession>U9UK04</accession>
<organism evidence="2">
    <name type="scientific">Rhizophagus irregularis (strain DAOM 181602 / DAOM 197198 / MUCL 43194)</name>
    <name type="common">Arbuscular mycorrhizal fungus</name>
    <name type="synonym">Glomus intraradices</name>
    <dbReference type="NCBI Taxonomy" id="747089"/>
    <lineage>
        <taxon>Eukaryota</taxon>
        <taxon>Fungi</taxon>
        <taxon>Fungi incertae sedis</taxon>
        <taxon>Mucoromycota</taxon>
        <taxon>Glomeromycotina</taxon>
        <taxon>Glomeromycetes</taxon>
        <taxon>Glomerales</taxon>
        <taxon>Glomeraceae</taxon>
        <taxon>Rhizophagus</taxon>
    </lineage>
</organism>
<dbReference type="EMBL" id="KI277038">
    <property type="protein sequence ID" value="ESA20754.1"/>
    <property type="molecule type" value="Genomic_DNA"/>
</dbReference>
<reference evidence="2" key="1">
    <citation type="submission" date="2013-07" db="EMBL/GenBank/DDBJ databases">
        <title>The genome of an arbuscular mycorrhizal fungus provides insights into the evolution of the oldest plant symbiosis.</title>
        <authorList>
            <consortium name="DOE Joint Genome Institute"/>
            <person name="Tisserant E."/>
            <person name="Malbreil M."/>
            <person name="Kuo A."/>
            <person name="Kohler A."/>
            <person name="Symeonidi A."/>
            <person name="Balestrini R."/>
            <person name="Charron P."/>
            <person name="Duensing N."/>
            <person name="Frei-dit-Frey N."/>
            <person name="Gianinazzi-Pearson V."/>
            <person name="Gilbert B."/>
            <person name="Handa Y."/>
            <person name="Hijri M."/>
            <person name="Kaul R."/>
            <person name="Kawaguchi M."/>
            <person name="Krajinski F."/>
            <person name="Lammers P."/>
            <person name="Lapierre D."/>
            <person name="Masclaux F.G."/>
            <person name="Murat C."/>
            <person name="Morin E."/>
            <person name="Ndikumana S."/>
            <person name="Pagni M."/>
            <person name="Petitpierre D."/>
            <person name="Requena N."/>
            <person name="Rosikiewicz P."/>
            <person name="Riley R."/>
            <person name="Saito K."/>
            <person name="San Clemente H."/>
            <person name="Shapiro H."/>
            <person name="van Tuinen D."/>
            <person name="Becard G."/>
            <person name="Bonfante P."/>
            <person name="Paszkowski U."/>
            <person name="Shachar-Hill Y."/>
            <person name="Young J.P."/>
            <person name="Sanders I.R."/>
            <person name="Henrissat B."/>
            <person name="Rensing S.A."/>
            <person name="Grigoriev I.V."/>
            <person name="Corradi N."/>
            <person name="Roux C."/>
            <person name="Martin F."/>
        </authorList>
    </citation>
    <scope>NUCLEOTIDE SEQUENCE</scope>
    <source>
        <strain evidence="2">DAOM 197198</strain>
    </source>
</reference>
<sequence>EQLSCFGKCLKFSRTSYLISRASYLSSAKSDIDILQSSYIFKSLYFQVGIFSSRYIFKLSVTYFYVLHSELSKYSRMFYTTYTLLTCTYSISLRSVKEIGYFAFFVKIELDPESLRHCYKDDLITYIVQLQRMSFHHPDNNNTKSIPRQVDKDQQKHQANKIDKSIRLTRLTKASAKSTKALGYTKLTKARIFTNN</sequence>
<feature type="compositionally biased region" description="Basic and acidic residues" evidence="1">
    <location>
        <begin position="149"/>
        <end position="160"/>
    </location>
</feature>
<evidence type="ECO:0000256" key="1">
    <source>
        <dbReference type="SAM" id="MobiDB-lite"/>
    </source>
</evidence>
<evidence type="ECO:0000313" key="2">
    <source>
        <dbReference type="EMBL" id="ESA20754.1"/>
    </source>
</evidence>
<feature type="non-terminal residue" evidence="2">
    <location>
        <position position="1"/>
    </location>
</feature>
<gene>
    <name evidence="2" type="ORF">GLOINDRAFT_92209</name>
</gene>